<organism evidence="1 2">
    <name type="scientific">Gimesia aquarii</name>
    <dbReference type="NCBI Taxonomy" id="2527964"/>
    <lineage>
        <taxon>Bacteria</taxon>
        <taxon>Pseudomonadati</taxon>
        <taxon>Planctomycetota</taxon>
        <taxon>Planctomycetia</taxon>
        <taxon>Planctomycetales</taxon>
        <taxon>Planctomycetaceae</taxon>
        <taxon>Gimesia</taxon>
    </lineage>
</organism>
<dbReference type="EMBL" id="CP037920">
    <property type="protein sequence ID" value="QDT99999.1"/>
    <property type="molecule type" value="Genomic_DNA"/>
</dbReference>
<dbReference type="KEGG" id="gaw:V144x_55130"/>
<gene>
    <name evidence="1" type="ORF">V144x_55130</name>
</gene>
<sequence>MRKRFCFKVHSSGPKFNIGTCKIAVNPPVPMTGALSSCASTGHYTDRYSVLRTTVKGPNLRTPYAPVKLIPFCEIRSHETILVGMSINTYDLINLFQERALGFTSRRGIDKDISLKRAVFLKKCEHTKRVIFQQ</sequence>
<proteinExistence type="predicted"/>
<reference evidence="1 2" key="1">
    <citation type="submission" date="2019-03" db="EMBL/GenBank/DDBJ databases">
        <title>Deep-cultivation of Planctomycetes and their phenomic and genomic characterization uncovers novel biology.</title>
        <authorList>
            <person name="Wiegand S."/>
            <person name="Jogler M."/>
            <person name="Boedeker C."/>
            <person name="Pinto D."/>
            <person name="Vollmers J."/>
            <person name="Rivas-Marin E."/>
            <person name="Kohn T."/>
            <person name="Peeters S.H."/>
            <person name="Heuer A."/>
            <person name="Rast P."/>
            <person name="Oberbeckmann S."/>
            <person name="Bunk B."/>
            <person name="Jeske O."/>
            <person name="Meyerdierks A."/>
            <person name="Storesund J.E."/>
            <person name="Kallscheuer N."/>
            <person name="Luecker S."/>
            <person name="Lage O.M."/>
            <person name="Pohl T."/>
            <person name="Merkel B.J."/>
            <person name="Hornburger P."/>
            <person name="Mueller R.-W."/>
            <person name="Bruemmer F."/>
            <person name="Labrenz M."/>
            <person name="Spormann A.M."/>
            <person name="Op den Camp H."/>
            <person name="Overmann J."/>
            <person name="Amann R."/>
            <person name="Jetten M.S.M."/>
            <person name="Mascher T."/>
            <person name="Medema M.H."/>
            <person name="Devos D.P."/>
            <person name="Kaster A.-K."/>
            <person name="Ovreas L."/>
            <person name="Rohde M."/>
            <person name="Galperin M.Y."/>
            <person name="Jogler C."/>
        </authorList>
    </citation>
    <scope>NUCLEOTIDE SEQUENCE [LARGE SCALE GENOMIC DNA]</scope>
    <source>
        <strain evidence="1 2">V144</strain>
    </source>
</reference>
<evidence type="ECO:0000313" key="1">
    <source>
        <dbReference type="EMBL" id="QDT99999.1"/>
    </source>
</evidence>
<name>A0A517W419_9PLAN</name>
<protein>
    <submittedName>
        <fullName evidence="1">Uncharacterized protein</fullName>
    </submittedName>
</protein>
<accession>A0A517W419</accession>
<evidence type="ECO:0000313" key="2">
    <source>
        <dbReference type="Proteomes" id="UP000318704"/>
    </source>
</evidence>
<dbReference type="AlphaFoldDB" id="A0A517W419"/>
<dbReference type="Proteomes" id="UP000318704">
    <property type="component" value="Chromosome"/>
</dbReference>